<gene>
    <name evidence="1" type="ORF">KP509_35G031400</name>
</gene>
<dbReference type="Proteomes" id="UP000825935">
    <property type="component" value="Chromosome 35"/>
</dbReference>
<accession>A0A8T2QFN4</accession>
<dbReference type="EMBL" id="CM035440">
    <property type="protein sequence ID" value="KAH7282454.1"/>
    <property type="molecule type" value="Genomic_DNA"/>
</dbReference>
<evidence type="ECO:0000313" key="2">
    <source>
        <dbReference type="Proteomes" id="UP000825935"/>
    </source>
</evidence>
<keyword evidence="2" id="KW-1185">Reference proteome</keyword>
<dbReference type="OMA" id="THCHGRR"/>
<dbReference type="SUPFAM" id="SSF103511">
    <property type="entry name" value="Chlorophyll a-b binding protein"/>
    <property type="match status" value="1"/>
</dbReference>
<dbReference type="OrthoDB" id="542523at2759"/>
<comment type="caution">
    <text evidence="1">The sequence shown here is derived from an EMBL/GenBank/DDBJ whole genome shotgun (WGS) entry which is preliminary data.</text>
</comment>
<dbReference type="AlphaFoldDB" id="A0A8T2QFN4"/>
<organism evidence="1 2">
    <name type="scientific">Ceratopteris richardii</name>
    <name type="common">Triangle waterfern</name>
    <dbReference type="NCBI Taxonomy" id="49495"/>
    <lineage>
        <taxon>Eukaryota</taxon>
        <taxon>Viridiplantae</taxon>
        <taxon>Streptophyta</taxon>
        <taxon>Embryophyta</taxon>
        <taxon>Tracheophyta</taxon>
        <taxon>Polypodiopsida</taxon>
        <taxon>Polypodiidae</taxon>
        <taxon>Polypodiales</taxon>
        <taxon>Pteridineae</taxon>
        <taxon>Pteridaceae</taxon>
        <taxon>Parkerioideae</taxon>
        <taxon>Ceratopteris</taxon>
    </lineage>
</organism>
<evidence type="ECO:0000313" key="1">
    <source>
        <dbReference type="EMBL" id="KAH7282454.1"/>
    </source>
</evidence>
<name>A0A8T2QFN4_CERRI</name>
<proteinExistence type="predicted"/>
<reference evidence="1" key="1">
    <citation type="submission" date="2021-08" db="EMBL/GenBank/DDBJ databases">
        <title>WGS assembly of Ceratopteris richardii.</title>
        <authorList>
            <person name="Marchant D.B."/>
            <person name="Chen G."/>
            <person name="Jenkins J."/>
            <person name="Shu S."/>
            <person name="Leebens-Mack J."/>
            <person name="Grimwood J."/>
            <person name="Schmutz J."/>
            <person name="Soltis P."/>
            <person name="Soltis D."/>
            <person name="Chen Z.-H."/>
        </authorList>
    </citation>
    <scope>NUCLEOTIDE SEQUENCE</scope>
    <source>
        <strain evidence="1">Whitten #5841</strain>
        <tissue evidence="1">Leaf</tissue>
    </source>
</reference>
<sequence length="111" mass="12177">MANSSLLHASVSYSPFLPAPLVRSPVHSQRTSSRLVYLRVRAAKLPSGVEMPKEEPKLPTPLWGFTENAERWNSRAAMIGIIGLFVFEAIIQKGILELIGVEIGKGLNIPL</sequence>
<protein>
    <submittedName>
        <fullName evidence="1">Uncharacterized protein</fullName>
    </submittedName>
</protein>